<protein>
    <recommendedName>
        <fullName evidence="4">Period circadian protein</fullName>
    </recommendedName>
</protein>
<evidence type="ECO:0000313" key="2">
    <source>
        <dbReference type="EMBL" id="CZR60606.1"/>
    </source>
</evidence>
<feature type="compositionally biased region" description="Basic and acidic residues" evidence="1">
    <location>
        <begin position="52"/>
        <end position="62"/>
    </location>
</feature>
<proteinExistence type="predicted"/>
<feature type="compositionally biased region" description="Gly residues" evidence="1">
    <location>
        <begin position="240"/>
        <end position="250"/>
    </location>
</feature>
<feature type="compositionally biased region" description="Polar residues" evidence="1">
    <location>
        <begin position="138"/>
        <end position="152"/>
    </location>
</feature>
<evidence type="ECO:0008006" key="4">
    <source>
        <dbReference type="Google" id="ProtNLM"/>
    </source>
</evidence>
<dbReference type="AlphaFoldDB" id="A0A1L7X6F4"/>
<keyword evidence="3" id="KW-1185">Reference proteome</keyword>
<feature type="compositionally biased region" description="Basic and acidic residues" evidence="1">
    <location>
        <begin position="1"/>
        <end position="18"/>
    </location>
</feature>
<reference evidence="2 3" key="1">
    <citation type="submission" date="2016-03" db="EMBL/GenBank/DDBJ databases">
        <authorList>
            <person name="Ploux O."/>
        </authorList>
    </citation>
    <scope>NUCLEOTIDE SEQUENCE [LARGE SCALE GENOMIC DNA]</scope>
    <source>
        <strain evidence="2 3">UAMH 11012</strain>
    </source>
</reference>
<feature type="compositionally biased region" description="Low complexity" evidence="1">
    <location>
        <begin position="197"/>
        <end position="223"/>
    </location>
</feature>
<dbReference type="EMBL" id="FJOG01000016">
    <property type="protein sequence ID" value="CZR60606.1"/>
    <property type="molecule type" value="Genomic_DNA"/>
</dbReference>
<feature type="region of interest" description="Disordered" evidence="1">
    <location>
        <begin position="1"/>
        <end position="297"/>
    </location>
</feature>
<accession>A0A1L7X6F4</accession>
<evidence type="ECO:0000256" key="1">
    <source>
        <dbReference type="SAM" id="MobiDB-lite"/>
    </source>
</evidence>
<feature type="compositionally biased region" description="Basic and acidic residues" evidence="1">
    <location>
        <begin position="184"/>
        <end position="193"/>
    </location>
</feature>
<sequence length="297" mass="29286">MSTIDKVKNALHLNKDHSTTSTTHNTTTHTGNGIPEGTAGPHNSRVANAADPRIDSDLDSSRHTGNTHGTGVAGAPSAYQGAGAGVTGTSHSATTTAGPHSSNLANKADPRIDSDLDGSRNFDPRIDSDLDGSRNLGAGSTTTGNSAYTSPNAGTGYGGTSGATTHSTSTAAGPHNSNLLNKVGKVDSDRDGSRNLGTATGNTTGTHTGHTTGTHVGHNTHGTSGSVVADNHGARVGPGATTGGVTGAGVGSHVTPGSGNAANTAGPHNSDLLNKVDPRVDSDLSGGKTYGGNKTHA</sequence>
<organism evidence="2 3">
    <name type="scientific">Phialocephala subalpina</name>
    <dbReference type="NCBI Taxonomy" id="576137"/>
    <lineage>
        <taxon>Eukaryota</taxon>
        <taxon>Fungi</taxon>
        <taxon>Dikarya</taxon>
        <taxon>Ascomycota</taxon>
        <taxon>Pezizomycotina</taxon>
        <taxon>Leotiomycetes</taxon>
        <taxon>Helotiales</taxon>
        <taxon>Mollisiaceae</taxon>
        <taxon>Phialocephala</taxon>
        <taxon>Phialocephala fortinii species complex</taxon>
    </lineage>
</organism>
<feature type="compositionally biased region" description="Low complexity" evidence="1">
    <location>
        <begin position="19"/>
        <end position="33"/>
    </location>
</feature>
<dbReference type="PANTHER" id="PTHR39606:SF1">
    <property type="entry name" value="CELL SURFACE PROTEIN"/>
    <property type="match status" value="1"/>
</dbReference>
<feature type="compositionally biased region" description="Polar residues" evidence="1">
    <location>
        <begin position="255"/>
        <end position="267"/>
    </location>
</feature>
<dbReference type="Proteomes" id="UP000184330">
    <property type="component" value="Unassembled WGS sequence"/>
</dbReference>
<dbReference type="PANTHER" id="PTHR39606">
    <property type="entry name" value="SURFACE PROTEIN, PUTATIVE-RELATED"/>
    <property type="match status" value="1"/>
</dbReference>
<feature type="compositionally biased region" description="Low complexity" evidence="1">
    <location>
        <begin position="87"/>
        <end position="102"/>
    </location>
</feature>
<name>A0A1L7X6F4_9HELO</name>
<gene>
    <name evidence="2" type="ORF">PAC_10502</name>
</gene>
<feature type="compositionally biased region" description="Low complexity" evidence="1">
    <location>
        <begin position="162"/>
        <end position="173"/>
    </location>
</feature>
<dbReference type="STRING" id="576137.A0A1L7X6F4"/>
<dbReference type="OrthoDB" id="2590867at2759"/>
<evidence type="ECO:0000313" key="3">
    <source>
        <dbReference type="Proteomes" id="UP000184330"/>
    </source>
</evidence>
<feature type="compositionally biased region" description="Basic and acidic residues" evidence="1">
    <location>
        <begin position="108"/>
        <end position="132"/>
    </location>
</feature>